<evidence type="ECO:0000313" key="5">
    <source>
        <dbReference type="Proteomes" id="UP001201980"/>
    </source>
</evidence>
<organism evidence="4 5">
    <name type="scientific">Zalerion maritima</name>
    <dbReference type="NCBI Taxonomy" id="339359"/>
    <lineage>
        <taxon>Eukaryota</taxon>
        <taxon>Fungi</taxon>
        <taxon>Dikarya</taxon>
        <taxon>Ascomycota</taxon>
        <taxon>Pezizomycotina</taxon>
        <taxon>Sordariomycetes</taxon>
        <taxon>Lulworthiomycetidae</taxon>
        <taxon>Lulworthiales</taxon>
        <taxon>Lulworthiaceae</taxon>
        <taxon>Zalerion</taxon>
    </lineage>
</organism>
<evidence type="ECO:0000313" key="4">
    <source>
        <dbReference type="EMBL" id="KAJ2893716.1"/>
    </source>
</evidence>
<feature type="region of interest" description="Disordered" evidence="1">
    <location>
        <begin position="341"/>
        <end position="412"/>
    </location>
</feature>
<keyword evidence="2" id="KW-1133">Transmembrane helix</keyword>
<sequence length="412" mass="42057">MRRRSILSLPLLAGLVHWVEVQAQSDDDDDGDDNEDDAAAAAAAAATTSSSSSSSPTTRRPEELIGYTFVSAYDEYQAWYCWPGSTWTTLGTYGRCCTTGPVNCLIATECLDTSLLVGPDSEQVETCAGTGFQTVCVEGTIYEDEREMGTKGQDGDGDGTVVMNYDCWPKWTGGDWDATRTVEALLTGSDGASAATAPESGTAAEAPASTAAEGPVETSPAPTSVSQGSSNPGGGGTFSTGELVGIVMGAIAGVLVIVLALAVFYHMRKKNMEHMLQMQQAGLAPASAGGAGMMSTGMRGGGGGGGGGGGHAQHSPHHHLSMASTGYPSGGGGAFPMEYPRREGGLRHEIGPSERHAQGYPSEVGGLDTWNLGSGGSRSPNQGVGHGSGGGNGYGEGGDVDYRIASPKTPTQ</sequence>
<keyword evidence="5" id="KW-1185">Reference proteome</keyword>
<gene>
    <name evidence="4" type="ORF">MKZ38_008301</name>
</gene>
<feature type="region of interest" description="Disordered" evidence="1">
    <location>
        <begin position="24"/>
        <end position="60"/>
    </location>
</feature>
<feature type="compositionally biased region" description="Acidic residues" evidence="1">
    <location>
        <begin position="25"/>
        <end position="38"/>
    </location>
</feature>
<proteinExistence type="predicted"/>
<dbReference type="EMBL" id="JAKWBI020000574">
    <property type="protein sequence ID" value="KAJ2893716.1"/>
    <property type="molecule type" value="Genomic_DNA"/>
</dbReference>
<reference evidence="4" key="1">
    <citation type="submission" date="2022-07" db="EMBL/GenBank/DDBJ databases">
        <title>Draft genome sequence of Zalerion maritima ATCC 34329, a (micro)plastics degrading marine fungus.</title>
        <authorList>
            <person name="Paco A."/>
            <person name="Goncalves M.F.M."/>
            <person name="Rocha-Santos T.A.P."/>
            <person name="Alves A."/>
        </authorList>
    </citation>
    <scope>NUCLEOTIDE SEQUENCE</scope>
    <source>
        <strain evidence="4">ATCC 34329</strain>
    </source>
</reference>
<feature type="compositionally biased region" description="Basic and acidic residues" evidence="1">
    <location>
        <begin position="341"/>
        <end position="357"/>
    </location>
</feature>
<dbReference type="AlphaFoldDB" id="A0AAD5WMI8"/>
<keyword evidence="3" id="KW-0732">Signal</keyword>
<feature type="region of interest" description="Disordered" evidence="1">
    <location>
        <begin position="191"/>
        <end position="236"/>
    </location>
</feature>
<evidence type="ECO:0000256" key="3">
    <source>
        <dbReference type="SAM" id="SignalP"/>
    </source>
</evidence>
<feature type="signal peptide" evidence="3">
    <location>
        <begin position="1"/>
        <end position="23"/>
    </location>
</feature>
<feature type="transmembrane region" description="Helical" evidence="2">
    <location>
        <begin position="243"/>
        <end position="265"/>
    </location>
</feature>
<keyword evidence="2" id="KW-0812">Transmembrane</keyword>
<dbReference type="Proteomes" id="UP001201980">
    <property type="component" value="Unassembled WGS sequence"/>
</dbReference>
<accession>A0AAD5WMI8</accession>
<feature type="compositionally biased region" description="Gly residues" evidence="1">
    <location>
        <begin position="384"/>
        <end position="397"/>
    </location>
</feature>
<feature type="compositionally biased region" description="Low complexity" evidence="1">
    <location>
        <begin position="191"/>
        <end position="215"/>
    </location>
</feature>
<name>A0AAD5WMI8_9PEZI</name>
<evidence type="ECO:0000256" key="2">
    <source>
        <dbReference type="SAM" id="Phobius"/>
    </source>
</evidence>
<protein>
    <submittedName>
        <fullName evidence="4">Uncharacterized protein</fullName>
    </submittedName>
</protein>
<feature type="chain" id="PRO_5042179460" evidence="3">
    <location>
        <begin position="24"/>
        <end position="412"/>
    </location>
</feature>
<feature type="compositionally biased region" description="Low complexity" evidence="1">
    <location>
        <begin position="39"/>
        <end position="55"/>
    </location>
</feature>
<evidence type="ECO:0000256" key="1">
    <source>
        <dbReference type="SAM" id="MobiDB-lite"/>
    </source>
</evidence>
<feature type="compositionally biased region" description="Polar residues" evidence="1">
    <location>
        <begin position="220"/>
        <end position="230"/>
    </location>
</feature>
<comment type="caution">
    <text evidence="4">The sequence shown here is derived from an EMBL/GenBank/DDBJ whole genome shotgun (WGS) entry which is preliminary data.</text>
</comment>
<keyword evidence="2" id="KW-0472">Membrane</keyword>